<protein>
    <recommendedName>
        <fullName evidence="6">Protein kinase domain-containing protein</fullName>
    </recommendedName>
</protein>
<dbReference type="Pfam" id="PF00069">
    <property type="entry name" value="Pkinase"/>
    <property type="match status" value="1"/>
</dbReference>
<feature type="compositionally biased region" description="Polar residues" evidence="5">
    <location>
        <begin position="863"/>
        <end position="872"/>
    </location>
</feature>
<keyword evidence="1" id="KW-0808">Transferase</keyword>
<sequence length="889" mass="103032">MEKVKSIDLNDYTVLNKIGSGSFGQVFKVQNKKTKEIFAAKVTATPPAEQLKDFKKTMEREILHIFQIHHPSILRFIGVSKSDFSGDNNPVIITEYLSNGSLSDLLSSSLDDCHQDQWNDTIKLINIYGIATSMAFLHAHNIIHRDLKPANILLNDYLFPILADFGLSKNQSLVSSTIEIKGTPLYIPPETWEEETYSKEGDVYAFALIVYEIITNEKPFRNLSTFQVMKRVTKGERPDTSLIPKPYKDLIEACWSNEPSKRPTFDQIVEELGNNPLFITDQVEKEDYQSYIDYIKKSPKSFDTTVKIDGFDIFIKKKAKAIKKVSLKKRTLYPETKLKVLSNDCKIIVKRAEDDPDKQYELGRYLINGENNFPKDINLGIKYLQSAINAGNIDAAIFYNEMLIAGKKIDCDLEKAKSNLKKYDSLKNNKIIFLQAMIEKKQGNFAKALKLLKISIKAKNGEAMFEYGKFFFYGNGVKRDEKKANYFFKQAKENGCNRCIKFLDNVDRKTYQKPIYQKNVDIVFLIDGTSSNTFFYEAIRDIFDQIANRITSIYTNIYFRFGVVIYRDLIVSQKSPNCIKRYPFILDLTDSVEDIEKFFYNHKPKGLGINRDNDWACGYHALNTEISWNKKAKKIVIQACHLPAHGKYFTMKPCWKSKYIKLPTFSKDFEHNQNVEIYRDIQQKQTGWLSHNIYLLAKKGVNFFCLNGNEISLYCFRKVLSKFLKIRKKKFVIKDLFGFTSVQQDDTVDMKVLMKEIEQFVLNSIDASLNDEETSFEIECKQQFGNDLNNFYKENKGFYKPDEFTDTDNEDDFLLDQAEMDNDQKDDNDSECGDKEEEEDEKEEEEEEIDFNKAKYSFKKHTGLSSVQSSPKLKSDGNRKKKKHDDNDD</sequence>
<evidence type="ECO:0000256" key="1">
    <source>
        <dbReference type="ARBA" id="ARBA00022527"/>
    </source>
</evidence>
<dbReference type="SUPFAM" id="SSF81901">
    <property type="entry name" value="HCP-like"/>
    <property type="match status" value="1"/>
</dbReference>
<evidence type="ECO:0000313" key="8">
    <source>
        <dbReference type="Proteomes" id="UP001470230"/>
    </source>
</evidence>
<dbReference type="PANTHER" id="PTHR44329">
    <property type="entry name" value="SERINE/THREONINE-PROTEIN KINASE TNNI3K-RELATED"/>
    <property type="match status" value="1"/>
</dbReference>
<dbReference type="SUPFAM" id="SSF53300">
    <property type="entry name" value="vWA-like"/>
    <property type="match status" value="1"/>
</dbReference>
<gene>
    <name evidence="7" type="ORF">M9Y10_023596</name>
</gene>
<dbReference type="Gene3D" id="3.40.50.410">
    <property type="entry name" value="von Willebrand factor, type A domain"/>
    <property type="match status" value="1"/>
</dbReference>
<dbReference type="EMBL" id="JAPFFF010000003">
    <property type="protein sequence ID" value="KAK8895154.1"/>
    <property type="molecule type" value="Genomic_DNA"/>
</dbReference>
<dbReference type="Gene3D" id="1.25.40.10">
    <property type="entry name" value="Tetratricopeptide repeat domain"/>
    <property type="match status" value="1"/>
</dbReference>
<name>A0ABR2KVM8_9EUKA</name>
<keyword evidence="3 4" id="KW-0067">ATP-binding</keyword>
<accession>A0ABR2KVM8</accession>
<keyword evidence="8" id="KW-1185">Reference proteome</keyword>
<dbReference type="InterPro" id="IPR036465">
    <property type="entry name" value="vWFA_dom_sf"/>
</dbReference>
<dbReference type="InterPro" id="IPR008271">
    <property type="entry name" value="Ser/Thr_kinase_AS"/>
</dbReference>
<dbReference type="InterPro" id="IPR011009">
    <property type="entry name" value="Kinase-like_dom_sf"/>
</dbReference>
<dbReference type="PRINTS" id="PR00109">
    <property type="entry name" value="TYRKINASE"/>
</dbReference>
<feature type="compositionally biased region" description="Basic and acidic residues" evidence="5">
    <location>
        <begin position="873"/>
        <end position="889"/>
    </location>
</feature>
<dbReference type="PROSITE" id="PS50011">
    <property type="entry name" value="PROTEIN_KINASE_DOM"/>
    <property type="match status" value="1"/>
</dbReference>
<dbReference type="InterPro" id="IPR051681">
    <property type="entry name" value="Ser/Thr_Kinases-Pseudokinases"/>
</dbReference>
<dbReference type="InterPro" id="IPR006597">
    <property type="entry name" value="Sel1-like"/>
</dbReference>
<keyword evidence="1" id="KW-0723">Serine/threonine-protein kinase</keyword>
<dbReference type="SMART" id="SM00220">
    <property type="entry name" value="S_TKc"/>
    <property type="match status" value="1"/>
</dbReference>
<evidence type="ECO:0000256" key="3">
    <source>
        <dbReference type="ARBA" id="ARBA00022840"/>
    </source>
</evidence>
<evidence type="ECO:0000313" key="7">
    <source>
        <dbReference type="EMBL" id="KAK8895154.1"/>
    </source>
</evidence>
<dbReference type="InterPro" id="IPR001245">
    <property type="entry name" value="Ser-Thr/Tyr_kinase_cat_dom"/>
</dbReference>
<dbReference type="Pfam" id="PF08238">
    <property type="entry name" value="Sel1"/>
    <property type="match status" value="2"/>
</dbReference>
<dbReference type="InterPro" id="IPR011990">
    <property type="entry name" value="TPR-like_helical_dom_sf"/>
</dbReference>
<organism evidence="7 8">
    <name type="scientific">Tritrichomonas musculus</name>
    <dbReference type="NCBI Taxonomy" id="1915356"/>
    <lineage>
        <taxon>Eukaryota</taxon>
        <taxon>Metamonada</taxon>
        <taxon>Parabasalia</taxon>
        <taxon>Tritrichomonadida</taxon>
        <taxon>Tritrichomonadidae</taxon>
        <taxon>Tritrichomonas</taxon>
    </lineage>
</organism>
<feature type="domain" description="Protein kinase" evidence="6">
    <location>
        <begin position="12"/>
        <end position="278"/>
    </location>
</feature>
<feature type="binding site" evidence="4">
    <location>
        <position position="41"/>
    </location>
    <ligand>
        <name>ATP</name>
        <dbReference type="ChEBI" id="CHEBI:30616"/>
    </ligand>
</feature>
<proteinExistence type="predicted"/>
<dbReference type="PANTHER" id="PTHR44329:SF214">
    <property type="entry name" value="PROTEIN KINASE DOMAIN-CONTAINING PROTEIN"/>
    <property type="match status" value="1"/>
</dbReference>
<keyword evidence="2 4" id="KW-0547">Nucleotide-binding</keyword>
<evidence type="ECO:0000259" key="6">
    <source>
        <dbReference type="PROSITE" id="PS50011"/>
    </source>
</evidence>
<keyword evidence="1" id="KW-0418">Kinase</keyword>
<evidence type="ECO:0000256" key="4">
    <source>
        <dbReference type="PROSITE-ProRule" id="PRU10141"/>
    </source>
</evidence>
<evidence type="ECO:0000256" key="5">
    <source>
        <dbReference type="SAM" id="MobiDB-lite"/>
    </source>
</evidence>
<dbReference type="InterPro" id="IPR017441">
    <property type="entry name" value="Protein_kinase_ATP_BS"/>
</dbReference>
<dbReference type="SMART" id="SM00671">
    <property type="entry name" value="SEL1"/>
    <property type="match status" value="2"/>
</dbReference>
<dbReference type="Gene3D" id="1.10.510.10">
    <property type="entry name" value="Transferase(Phosphotransferase) domain 1"/>
    <property type="match status" value="1"/>
</dbReference>
<dbReference type="PROSITE" id="PS00108">
    <property type="entry name" value="PROTEIN_KINASE_ST"/>
    <property type="match status" value="1"/>
</dbReference>
<dbReference type="PROSITE" id="PS00107">
    <property type="entry name" value="PROTEIN_KINASE_ATP"/>
    <property type="match status" value="1"/>
</dbReference>
<comment type="caution">
    <text evidence="7">The sequence shown here is derived from an EMBL/GenBank/DDBJ whole genome shotgun (WGS) entry which is preliminary data.</text>
</comment>
<feature type="compositionally biased region" description="Acidic residues" evidence="5">
    <location>
        <begin position="828"/>
        <end position="849"/>
    </location>
</feature>
<dbReference type="Proteomes" id="UP001470230">
    <property type="component" value="Unassembled WGS sequence"/>
</dbReference>
<dbReference type="SUPFAM" id="SSF56112">
    <property type="entry name" value="Protein kinase-like (PK-like)"/>
    <property type="match status" value="1"/>
</dbReference>
<feature type="region of interest" description="Disordered" evidence="5">
    <location>
        <begin position="818"/>
        <end position="889"/>
    </location>
</feature>
<reference evidence="7 8" key="1">
    <citation type="submission" date="2024-04" db="EMBL/GenBank/DDBJ databases">
        <title>Tritrichomonas musculus Genome.</title>
        <authorList>
            <person name="Alves-Ferreira E."/>
            <person name="Grigg M."/>
            <person name="Lorenzi H."/>
            <person name="Galac M."/>
        </authorList>
    </citation>
    <scope>NUCLEOTIDE SEQUENCE [LARGE SCALE GENOMIC DNA]</scope>
    <source>
        <strain evidence="7 8">EAF2021</strain>
    </source>
</reference>
<evidence type="ECO:0000256" key="2">
    <source>
        <dbReference type="ARBA" id="ARBA00022741"/>
    </source>
</evidence>
<dbReference type="InterPro" id="IPR000719">
    <property type="entry name" value="Prot_kinase_dom"/>
</dbReference>